<evidence type="ECO:0000313" key="2">
    <source>
        <dbReference type="Proteomes" id="UP000029995"/>
    </source>
</evidence>
<dbReference type="AlphaFoldDB" id="A0A0A0CZG0"/>
<evidence type="ECO:0008006" key="3">
    <source>
        <dbReference type="Google" id="ProtNLM"/>
    </source>
</evidence>
<protein>
    <recommendedName>
        <fullName evidence="3">Aminoglycoside phosphotransferase domain-containing protein</fullName>
    </recommendedName>
</protein>
<dbReference type="InterPro" id="IPR011009">
    <property type="entry name" value="Kinase-like_dom_sf"/>
</dbReference>
<reference evidence="1 2" key="1">
    <citation type="submission" date="2014-01" db="EMBL/GenBank/DDBJ databases">
        <title>Genome sequence determination for a cystic fibrosis isolate, Inquilinus limosus.</title>
        <authorList>
            <person name="Pino M."/>
            <person name="Di Conza J."/>
            <person name="Gutkind G."/>
        </authorList>
    </citation>
    <scope>NUCLEOTIDE SEQUENCE [LARGE SCALE GENOMIC DNA]</scope>
    <source>
        <strain evidence="1 2">MP06</strain>
    </source>
</reference>
<dbReference type="EMBL" id="JANX01000581">
    <property type="protein sequence ID" value="KGM31164.1"/>
    <property type="molecule type" value="Genomic_DNA"/>
</dbReference>
<gene>
    <name evidence="1" type="ORF">P409_28810</name>
</gene>
<name>A0A0A0CZG0_9PROT</name>
<dbReference type="RefSeq" id="WP_034846535.1">
    <property type="nucleotide sequence ID" value="NZ_JANX01000581.1"/>
</dbReference>
<feature type="non-terminal residue" evidence="1">
    <location>
        <position position="99"/>
    </location>
</feature>
<proteinExistence type="predicted"/>
<dbReference type="Proteomes" id="UP000029995">
    <property type="component" value="Unassembled WGS sequence"/>
</dbReference>
<accession>A0A0A0CZG0</accession>
<organism evidence="1 2">
    <name type="scientific">Inquilinus limosus MP06</name>
    <dbReference type="NCBI Taxonomy" id="1398085"/>
    <lineage>
        <taxon>Bacteria</taxon>
        <taxon>Pseudomonadati</taxon>
        <taxon>Pseudomonadota</taxon>
        <taxon>Alphaproteobacteria</taxon>
        <taxon>Rhodospirillales</taxon>
        <taxon>Rhodospirillaceae</taxon>
        <taxon>Inquilinus</taxon>
    </lineage>
</organism>
<evidence type="ECO:0000313" key="1">
    <source>
        <dbReference type="EMBL" id="KGM31164.1"/>
    </source>
</evidence>
<comment type="caution">
    <text evidence="1">The sequence shown here is derived from an EMBL/GenBank/DDBJ whole genome shotgun (WGS) entry which is preliminary data.</text>
</comment>
<dbReference type="SUPFAM" id="SSF56112">
    <property type="entry name" value="Protein kinase-like (PK-like)"/>
    <property type="match status" value="1"/>
</dbReference>
<sequence length="99" mass="10100">MELPPLGPLIGSGKEAEVFGCGALAVKLYRTTATAPKPSAFHEASVLALVGTHGLPVPEVRAVGQIDGRWGIAMTRAEGLPLGEAMRPGSTAAPAGLER</sequence>